<dbReference type="Pfam" id="PF13649">
    <property type="entry name" value="Methyltransf_25"/>
    <property type="match status" value="1"/>
</dbReference>
<dbReference type="InterPro" id="IPR041698">
    <property type="entry name" value="Methyltransf_25"/>
</dbReference>
<dbReference type="PANTHER" id="PTHR44068">
    <property type="entry name" value="ZGC:194242"/>
    <property type="match status" value="1"/>
</dbReference>
<keyword evidence="1" id="KW-0489">Methyltransferase</keyword>
<dbReference type="AlphaFoldDB" id="A0A2S1P8Q7"/>
<feature type="domain" description="Polyketide synthase-like methyltransferase" evidence="4">
    <location>
        <begin position="53"/>
        <end position="281"/>
    </location>
</feature>
<dbReference type="EMBL" id="MG891745">
    <property type="protein sequence ID" value="AWH12917.1"/>
    <property type="molecule type" value="Genomic_DNA"/>
</dbReference>
<keyword evidence="3" id="KW-0949">S-adenosyl-L-methionine</keyword>
<organism evidence="5">
    <name type="scientific">Streptomyces seoulensis</name>
    <dbReference type="NCBI Taxonomy" id="73044"/>
    <lineage>
        <taxon>Bacteria</taxon>
        <taxon>Bacillati</taxon>
        <taxon>Actinomycetota</taxon>
        <taxon>Actinomycetes</taxon>
        <taxon>Kitasatosporales</taxon>
        <taxon>Streptomycetaceae</taxon>
        <taxon>Streptomyces</taxon>
    </lineage>
</organism>
<reference evidence="5" key="1">
    <citation type="journal article" date="2018" name="Org. Lett.">
        <title>Discovery, Biosynthesis, and Heterologous Production of Streptoseomycin, an Anti-Microaerophilic Bacteria Macrodilactone.</title>
        <authorList>
            <person name="Zhang B."/>
            <person name="Wang K.B."/>
            <person name="Wang W."/>
            <person name="Bi S.F."/>
            <person name="Mei Y.N."/>
            <person name="Deng X.Z."/>
            <person name="Jiao R.H."/>
            <person name="Tan R.X."/>
            <person name="Ge H.M."/>
        </authorList>
    </citation>
    <scope>NUCLEOTIDE SEQUENCE</scope>
    <source>
        <strain evidence="5">A01</strain>
    </source>
</reference>
<dbReference type="Gene3D" id="3.40.50.150">
    <property type="entry name" value="Vaccinia Virus protein VP39"/>
    <property type="match status" value="1"/>
</dbReference>
<dbReference type="InterPro" id="IPR020803">
    <property type="entry name" value="MeTfrase_dom"/>
</dbReference>
<keyword evidence="2" id="KW-0808">Transferase</keyword>
<evidence type="ECO:0000313" key="5">
    <source>
        <dbReference type="EMBL" id="AWH12917.1"/>
    </source>
</evidence>
<dbReference type="SUPFAM" id="SSF53335">
    <property type="entry name" value="S-adenosyl-L-methionine-dependent methyltransferases"/>
    <property type="match status" value="1"/>
</dbReference>
<dbReference type="CDD" id="cd02440">
    <property type="entry name" value="AdoMet_MTases"/>
    <property type="match status" value="1"/>
</dbReference>
<evidence type="ECO:0000259" key="4">
    <source>
        <dbReference type="SMART" id="SM00828"/>
    </source>
</evidence>
<evidence type="ECO:0000256" key="2">
    <source>
        <dbReference type="ARBA" id="ARBA00022679"/>
    </source>
</evidence>
<protein>
    <submittedName>
        <fullName evidence="5">StmM2</fullName>
    </submittedName>
</protein>
<accession>A0A2S1P8Q7</accession>
<dbReference type="GO" id="GO:0008168">
    <property type="term" value="F:methyltransferase activity"/>
    <property type="evidence" value="ECO:0007669"/>
    <property type="project" value="UniProtKB-KW"/>
</dbReference>
<dbReference type="InterPro" id="IPR050447">
    <property type="entry name" value="Erg6_SMT_methyltransf"/>
</dbReference>
<sequence>MTVGPSGVNSDVAHFYNGSGKVRVAGRIRDRWGGNLHNGYWHDADDDAPPEVATDRLTDLMIERLAPRPGQRVLDIGCGIGKPAARLLRAHPVDVVGITISERQVEQARAGAAEAGLADRATFEYADAMRMPFPDDSFDGAWALESMFHIPDRDRALAETARVLRPDSRLAIADFVLRTPISEAGMRAVQRICETFGVHSISPVDEYLAQLSSHGFTDVDVLDISDNVARTGTLLADAWEAVRDQMVENGNSAEVDAMITATRDFSSTPEFGYVLVSATLG</sequence>
<dbReference type="InterPro" id="IPR029063">
    <property type="entry name" value="SAM-dependent_MTases_sf"/>
</dbReference>
<dbReference type="SMART" id="SM00828">
    <property type="entry name" value="PKS_MT"/>
    <property type="match status" value="1"/>
</dbReference>
<evidence type="ECO:0000256" key="3">
    <source>
        <dbReference type="ARBA" id="ARBA00022691"/>
    </source>
</evidence>
<proteinExistence type="predicted"/>
<dbReference type="PANTHER" id="PTHR44068:SF11">
    <property type="entry name" value="GERANYL DIPHOSPHATE 2-C-METHYLTRANSFERASE"/>
    <property type="match status" value="1"/>
</dbReference>
<name>A0A2S1P8Q7_STRSO</name>
<evidence type="ECO:0000256" key="1">
    <source>
        <dbReference type="ARBA" id="ARBA00022603"/>
    </source>
</evidence>
<dbReference type="GO" id="GO:0032259">
    <property type="term" value="P:methylation"/>
    <property type="evidence" value="ECO:0007669"/>
    <property type="project" value="UniProtKB-KW"/>
</dbReference>